<dbReference type="PANTHER" id="PTHR11644">
    <property type="entry name" value="CYTIDINE DEAMINASE"/>
    <property type="match status" value="1"/>
</dbReference>
<evidence type="ECO:0000256" key="6">
    <source>
        <dbReference type="ARBA" id="ARBA00022723"/>
    </source>
</evidence>
<proteinExistence type="inferred from homology"/>
<dbReference type="SUPFAM" id="SSF53927">
    <property type="entry name" value="Cytidine deaminase-like"/>
    <property type="match status" value="1"/>
</dbReference>
<dbReference type="InterPro" id="IPR016193">
    <property type="entry name" value="Cytidine_deaminase-like"/>
</dbReference>
<reference evidence="16 17" key="1">
    <citation type="submission" date="2009-01" db="EMBL/GenBank/DDBJ databases">
        <title>Complete sequence of Clostridium cellulolyticum H10.</title>
        <authorList>
            <consortium name="US DOE Joint Genome Institute"/>
            <person name="Lucas S."/>
            <person name="Copeland A."/>
            <person name="Lapidus A."/>
            <person name="Glavina del Rio T."/>
            <person name="Dalin E."/>
            <person name="Tice H."/>
            <person name="Bruce D."/>
            <person name="Goodwin L."/>
            <person name="Pitluck S."/>
            <person name="Chertkov O."/>
            <person name="Saunders E."/>
            <person name="Brettin T."/>
            <person name="Detter J.C."/>
            <person name="Han C."/>
            <person name="Larimer F."/>
            <person name="Land M."/>
            <person name="Hauser L."/>
            <person name="Kyrpides N."/>
            <person name="Ivanova N."/>
            <person name="Zhou J."/>
            <person name="Richardson P."/>
        </authorList>
    </citation>
    <scope>NUCLEOTIDE SEQUENCE [LARGE SCALE GENOMIC DNA]</scope>
    <source>
        <strain evidence="17">ATCC 35319 / DSM 5812 / JCM 6584 / H10</strain>
    </source>
</reference>
<feature type="binding site" evidence="13">
    <location>
        <position position="90"/>
    </location>
    <ligand>
        <name>Zn(2+)</name>
        <dbReference type="ChEBI" id="CHEBI:29105"/>
        <note>catalytic</note>
    </ligand>
</feature>
<evidence type="ECO:0000256" key="3">
    <source>
        <dbReference type="ARBA" id="ARBA00006576"/>
    </source>
</evidence>
<evidence type="ECO:0000256" key="2">
    <source>
        <dbReference type="ARBA" id="ARBA00003949"/>
    </source>
</evidence>
<evidence type="ECO:0000256" key="5">
    <source>
        <dbReference type="ARBA" id="ARBA00018266"/>
    </source>
</evidence>
<dbReference type="KEGG" id="cce:Ccel_0578"/>
<comment type="catalytic activity">
    <reaction evidence="10 14">
        <text>2'-deoxycytidine + H2O + H(+) = 2'-deoxyuridine + NH4(+)</text>
        <dbReference type="Rhea" id="RHEA:13433"/>
        <dbReference type="ChEBI" id="CHEBI:15377"/>
        <dbReference type="ChEBI" id="CHEBI:15378"/>
        <dbReference type="ChEBI" id="CHEBI:15698"/>
        <dbReference type="ChEBI" id="CHEBI:16450"/>
        <dbReference type="ChEBI" id="CHEBI:28938"/>
        <dbReference type="EC" id="3.5.4.5"/>
    </reaction>
</comment>
<evidence type="ECO:0000256" key="9">
    <source>
        <dbReference type="ARBA" id="ARBA00032005"/>
    </source>
</evidence>
<evidence type="ECO:0000256" key="12">
    <source>
        <dbReference type="PIRSR" id="PIRSR606262-1"/>
    </source>
</evidence>
<keyword evidence="6 13" id="KW-0479">Metal-binding</keyword>
<dbReference type="Gene3D" id="3.40.140.10">
    <property type="entry name" value="Cytidine Deaminase, domain 2"/>
    <property type="match status" value="1"/>
</dbReference>
<dbReference type="GO" id="GO:0042802">
    <property type="term" value="F:identical protein binding"/>
    <property type="evidence" value="ECO:0007669"/>
    <property type="project" value="UniProtKB-ARBA"/>
</dbReference>
<dbReference type="GO" id="GO:0004126">
    <property type="term" value="F:cytidine deaminase activity"/>
    <property type="evidence" value="ECO:0007669"/>
    <property type="project" value="UniProtKB-UniRule"/>
</dbReference>
<dbReference type="GO" id="GO:0072527">
    <property type="term" value="P:pyrimidine-containing compound metabolic process"/>
    <property type="evidence" value="ECO:0007669"/>
    <property type="project" value="UniProtKB-ARBA"/>
</dbReference>
<dbReference type="NCBIfam" id="TIGR01354">
    <property type="entry name" value="cyt_deam_tetra"/>
    <property type="match status" value="1"/>
</dbReference>
<dbReference type="NCBIfam" id="NF004064">
    <property type="entry name" value="PRK05578.1"/>
    <property type="match status" value="1"/>
</dbReference>
<evidence type="ECO:0000256" key="11">
    <source>
        <dbReference type="ARBA" id="ARBA00049558"/>
    </source>
</evidence>
<feature type="binding site" evidence="13">
    <location>
        <position position="87"/>
    </location>
    <ligand>
        <name>Zn(2+)</name>
        <dbReference type="ChEBI" id="CHEBI:29105"/>
        <note>catalytic</note>
    </ligand>
</feature>
<dbReference type="GO" id="GO:0005829">
    <property type="term" value="C:cytosol"/>
    <property type="evidence" value="ECO:0007669"/>
    <property type="project" value="TreeGrafter"/>
</dbReference>
<dbReference type="InterPro" id="IPR002125">
    <property type="entry name" value="CMP_dCMP_dom"/>
</dbReference>
<gene>
    <name evidence="16" type="ordered locus">Ccel_0578</name>
</gene>
<comment type="function">
    <text evidence="2 14">This enzyme scavenges exogenous and endogenous cytidine and 2'-deoxycytidine for UMP synthesis.</text>
</comment>
<dbReference type="Proteomes" id="UP000001349">
    <property type="component" value="Chromosome"/>
</dbReference>
<evidence type="ECO:0000256" key="13">
    <source>
        <dbReference type="PIRSR" id="PIRSR606262-3"/>
    </source>
</evidence>
<dbReference type="InterPro" id="IPR050202">
    <property type="entry name" value="Cyt/Deoxycyt_deaminase"/>
</dbReference>
<protein>
    <recommendedName>
        <fullName evidence="5 14">Cytidine deaminase</fullName>
        <ecNumber evidence="4 14">3.5.4.5</ecNumber>
    </recommendedName>
    <alternativeName>
        <fullName evidence="9 14">Cytidine aminohydrolase</fullName>
    </alternativeName>
</protein>
<feature type="binding site" evidence="13">
    <location>
        <position position="53"/>
    </location>
    <ligand>
        <name>Zn(2+)</name>
        <dbReference type="ChEBI" id="CHEBI:29105"/>
        <note>catalytic</note>
    </ligand>
</feature>
<dbReference type="RefSeq" id="WP_015924131.1">
    <property type="nucleotide sequence ID" value="NC_011898.1"/>
</dbReference>
<dbReference type="HOGENOM" id="CLU_097262_0_1_9"/>
<dbReference type="EMBL" id="CP001348">
    <property type="protein sequence ID" value="ACL74959.1"/>
    <property type="molecule type" value="Genomic_DNA"/>
</dbReference>
<keyword evidence="7 14" id="KW-0378">Hydrolase</keyword>
<dbReference type="AlphaFoldDB" id="B8I735"/>
<comment type="similarity">
    <text evidence="3 14">Belongs to the cytidine and deoxycytidylate deaminase family.</text>
</comment>
<dbReference type="CDD" id="cd01283">
    <property type="entry name" value="cytidine_deaminase"/>
    <property type="match status" value="1"/>
</dbReference>
<evidence type="ECO:0000259" key="15">
    <source>
        <dbReference type="PROSITE" id="PS51747"/>
    </source>
</evidence>
<keyword evidence="8 13" id="KW-0862">Zinc</keyword>
<dbReference type="PANTHER" id="PTHR11644:SF2">
    <property type="entry name" value="CYTIDINE DEAMINASE"/>
    <property type="match status" value="1"/>
</dbReference>
<accession>B8I735</accession>
<evidence type="ECO:0000256" key="14">
    <source>
        <dbReference type="RuleBase" id="RU364006"/>
    </source>
</evidence>
<dbReference type="PROSITE" id="PS00903">
    <property type="entry name" value="CYT_DCMP_DEAMINASES_1"/>
    <property type="match status" value="1"/>
</dbReference>
<organism evidence="16 17">
    <name type="scientific">Ruminiclostridium cellulolyticum (strain ATCC 35319 / DSM 5812 / JCM 6584 / H10)</name>
    <name type="common">Clostridium cellulolyticum</name>
    <dbReference type="NCBI Taxonomy" id="394503"/>
    <lineage>
        <taxon>Bacteria</taxon>
        <taxon>Bacillati</taxon>
        <taxon>Bacillota</taxon>
        <taxon>Clostridia</taxon>
        <taxon>Eubacteriales</taxon>
        <taxon>Oscillospiraceae</taxon>
        <taxon>Ruminiclostridium</taxon>
    </lineage>
</organism>
<feature type="domain" description="CMP/dCMP-type deaminase" evidence="15">
    <location>
        <begin position="1"/>
        <end position="129"/>
    </location>
</feature>
<dbReference type="Pfam" id="PF00383">
    <property type="entry name" value="dCMP_cyt_deam_1"/>
    <property type="match status" value="1"/>
</dbReference>
<dbReference type="FunFam" id="3.40.140.10:FF:000008">
    <property type="entry name" value="Cytidine deaminase"/>
    <property type="match status" value="1"/>
</dbReference>
<name>B8I735_RUMCH</name>
<dbReference type="STRING" id="394503.Ccel_0578"/>
<dbReference type="GO" id="GO:0008270">
    <property type="term" value="F:zinc ion binding"/>
    <property type="evidence" value="ECO:0007669"/>
    <property type="project" value="UniProtKB-UniRule"/>
</dbReference>
<evidence type="ECO:0000256" key="1">
    <source>
        <dbReference type="ARBA" id="ARBA00001947"/>
    </source>
</evidence>
<evidence type="ECO:0000256" key="8">
    <source>
        <dbReference type="ARBA" id="ARBA00022833"/>
    </source>
</evidence>
<dbReference type="InterPro" id="IPR006262">
    <property type="entry name" value="Cyt_deam_tetra"/>
</dbReference>
<comment type="catalytic activity">
    <reaction evidence="11 14">
        <text>cytidine + H2O + H(+) = uridine + NH4(+)</text>
        <dbReference type="Rhea" id="RHEA:16069"/>
        <dbReference type="ChEBI" id="CHEBI:15377"/>
        <dbReference type="ChEBI" id="CHEBI:15378"/>
        <dbReference type="ChEBI" id="CHEBI:16704"/>
        <dbReference type="ChEBI" id="CHEBI:17562"/>
        <dbReference type="ChEBI" id="CHEBI:28938"/>
        <dbReference type="EC" id="3.5.4.5"/>
    </reaction>
</comment>
<evidence type="ECO:0000313" key="16">
    <source>
        <dbReference type="EMBL" id="ACL74959.1"/>
    </source>
</evidence>
<dbReference type="eggNOG" id="COG0295">
    <property type="taxonomic scope" value="Bacteria"/>
</dbReference>
<dbReference type="InterPro" id="IPR016192">
    <property type="entry name" value="APOBEC/CMP_deaminase_Zn-bd"/>
</dbReference>
<dbReference type="GO" id="GO:0055086">
    <property type="term" value="P:nucleobase-containing small molecule metabolic process"/>
    <property type="evidence" value="ECO:0007669"/>
    <property type="project" value="UniProtKB-ARBA"/>
</dbReference>
<feature type="active site" description="Proton donor" evidence="12">
    <location>
        <position position="55"/>
    </location>
</feature>
<evidence type="ECO:0000256" key="7">
    <source>
        <dbReference type="ARBA" id="ARBA00022801"/>
    </source>
</evidence>
<evidence type="ECO:0000256" key="10">
    <source>
        <dbReference type="ARBA" id="ARBA00049252"/>
    </source>
</evidence>
<dbReference type="EC" id="3.5.4.5" evidence="4 14"/>
<dbReference type="PROSITE" id="PS51747">
    <property type="entry name" value="CYT_DCMP_DEAMINASES_2"/>
    <property type="match status" value="1"/>
</dbReference>
<sequence>MTEIELASRARKAMDTAYAPYSKFRVGAALLTASGRVYTGCNIEIASFGATNCAERTAIFKAVSEEGRIKIDKIAIASDDEDYIYPCGICRQVMAEFADDEMELICTRKNGEYKKMRFGDLLPNAFRTF</sequence>
<evidence type="ECO:0000313" key="17">
    <source>
        <dbReference type="Proteomes" id="UP000001349"/>
    </source>
</evidence>
<keyword evidence="17" id="KW-1185">Reference proteome</keyword>
<evidence type="ECO:0000256" key="4">
    <source>
        <dbReference type="ARBA" id="ARBA00012783"/>
    </source>
</evidence>
<dbReference type="OrthoDB" id="9795347at2"/>
<comment type="cofactor">
    <cofactor evidence="1 13 14">
        <name>Zn(2+)</name>
        <dbReference type="ChEBI" id="CHEBI:29105"/>
    </cofactor>
</comment>